<dbReference type="EMBL" id="JXTC01000057">
    <property type="protein sequence ID" value="PON93606.1"/>
    <property type="molecule type" value="Genomic_DNA"/>
</dbReference>
<gene>
    <name evidence="2" type="ORF">TorRG33x02_105900</name>
</gene>
<dbReference type="InParanoid" id="A0A2P5F773"/>
<keyword evidence="3" id="KW-1185">Reference proteome</keyword>
<feature type="domain" description="GST C-terminal" evidence="1">
    <location>
        <begin position="1"/>
        <end position="112"/>
    </location>
</feature>
<dbReference type="Gene3D" id="1.20.1050.10">
    <property type="match status" value="1"/>
</dbReference>
<organism evidence="2 3">
    <name type="scientific">Trema orientale</name>
    <name type="common">Charcoal tree</name>
    <name type="synonym">Celtis orientalis</name>
    <dbReference type="NCBI Taxonomy" id="63057"/>
    <lineage>
        <taxon>Eukaryota</taxon>
        <taxon>Viridiplantae</taxon>
        <taxon>Streptophyta</taxon>
        <taxon>Embryophyta</taxon>
        <taxon>Tracheophyta</taxon>
        <taxon>Spermatophyta</taxon>
        <taxon>Magnoliopsida</taxon>
        <taxon>eudicotyledons</taxon>
        <taxon>Gunneridae</taxon>
        <taxon>Pentapetalae</taxon>
        <taxon>rosids</taxon>
        <taxon>fabids</taxon>
        <taxon>Rosales</taxon>
        <taxon>Cannabaceae</taxon>
        <taxon>Trema</taxon>
    </lineage>
</organism>
<reference evidence="3" key="1">
    <citation type="submission" date="2016-06" db="EMBL/GenBank/DDBJ databases">
        <title>Parallel loss of symbiosis genes in relatives of nitrogen-fixing non-legume Parasponia.</title>
        <authorList>
            <person name="Van Velzen R."/>
            <person name="Holmer R."/>
            <person name="Bu F."/>
            <person name="Rutten L."/>
            <person name="Van Zeijl A."/>
            <person name="Liu W."/>
            <person name="Santuari L."/>
            <person name="Cao Q."/>
            <person name="Sharma T."/>
            <person name="Shen D."/>
            <person name="Roswanjaya Y."/>
            <person name="Wardhani T."/>
            <person name="Kalhor M.S."/>
            <person name="Jansen J."/>
            <person name="Van den Hoogen J."/>
            <person name="Gungor B."/>
            <person name="Hartog M."/>
            <person name="Hontelez J."/>
            <person name="Verver J."/>
            <person name="Yang W.-C."/>
            <person name="Schijlen E."/>
            <person name="Repin R."/>
            <person name="Schilthuizen M."/>
            <person name="Schranz E."/>
            <person name="Heidstra R."/>
            <person name="Miyata K."/>
            <person name="Fedorova E."/>
            <person name="Kohlen W."/>
            <person name="Bisseling T."/>
            <person name="Smit S."/>
            <person name="Geurts R."/>
        </authorList>
    </citation>
    <scope>NUCLEOTIDE SEQUENCE [LARGE SCALE GENOMIC DNA]</scope>
    <source>
        <strain evidence="3">cv. RG33-2</strain>
    </source>
</reference>
<sequence length="126" mass="14028">MVERLFENMLIVLKTEGEAQEKAIKEVSHKLQVLEEGLNKFYPDCGQIHAENVGILDCVFLSLFGGLKIHEVLGITVIDPEKTPLVYSWLKALVEIPFVKEALPPQEKLVGLLKFIRGNALKSSAA</sequence>
<dbReference type="PROSITE" id="PS50405">
    <property type="entry name" value="GST_CTER"/>
    <property type="match status" value="1"/>
</dbReference>
<protein>
    <submittedName>
        <fullName evidence="2">Glutathione S-transferase, C-terminal-like</fullName>
    </submittedName>
</protein>
<evidence type="ECO:0000259" key="1">
    <source>
        <dbReference type="PROSITE" id="PS50405"/>
    </source>
</evidence>
<keyword evidence="2" id="KW-0808">Transferase</keyword>
<dbReference type="InterPro" id="IPR045074">
    <property type="entry name" value="GST_C_Tau"/>
</dbReference>
<dbReference type="GO" id="GO:0004364">
    <property type="term" value="F:glutathione transferase activity"/>
    <property type="evidence" value="ECO:0007669"/>
    <property type="project" value="InterPro"/>
</dbReference>
<dbReference type="Proteomes" id="UP000237000">
    <property type="component" value="Unassembled WGS sequence"/>
</dbReference>
<accession>A0A2P5F773</accession>
<comment type="caution">
    <text evidence="2">The sequence shown here is derived from an EMBL/GenBank/DDBJ whole genome shotgun (WGS) entry which is preliminary data.</text>
</comment>
<dbReference type="InterPro" id="IPR010987">
    <property type="entry name" value="Glutathione-S-Trfase_C-like"/>
</dbReference>
<proteinExistence type="predicted"/>
<evidence type="ECO:0000313" key="2">
    <source>
        <dbReference type="EMBL" id="PON93606.1"/>
    </source>
</evidence>
<dbReference type="InterPro" id="IPR036282">
    <property type="entry name" value="Glutathione-S-Trfase_C_sf"/>
</dbReference>
<dbReference type="AlphaFoldDB" id="A0A2P5F773"/>
<name>A0A2P5F773_TREOI</name>
<dbReference type="OrthoDB" id="1153238at2759"/>
<dbReference type="CDD" id="cd03185">
    <property type="entry name" value="GST_C_Tau"/>
    <property type="match status" value="1"/>
</dbReference>
<dbReference type="SUPFAM" id="SSF47616">
    <property type="entry name" value="GST C-terminal domain-like"/>
    <property type="match status" value="1"/>
</dbReference>
<dbReference type="STRING" id="63057.A0A2P5F773"/>
<evidence type="ECO:0000313" key="3">
    <source>
        <dbReference type="Proteomes" id="UP000237000"/>
    </source>
</evidence>
<dbReference type="GO" id="GO:0006749">
    <property type="term" value="P:glutathione metabolic process"/>
    <property type="evidence" value="ECO:0007669"/>
    <property type="project" value="InterPro"/>
</dbReference>